<accession>K2G0P0</accession>
<proteinExistence type="predicted"/>
<dbReference type="AlphaFoldDB" id="K2G0P0"/>
<sequence length="92" mass="10774">NQRPIGYEPTALTPELQARLEKIQDISKEDILPSPIIRFYFVFYYIGSQCNIYLQSPQLAKMISLARFHPLIRALNESENKNWDKITNLSNF</sequence>
<name>K2G0P0_9BACT</name>
<evidence type="ECO:0000313" key="1">
    <source>
        <dbReference type="EMBL" id="EKE28813.1"/>
    </source>
</evidence>
<feature type="non-terminal residue" evidence="1">
    <location>
        <position position="1"/>
    </location>
</feature>
<dbReference type="EMBL" id="AMFJ01000283">
    <property type="protein sequence ID" value="EKE28813.1"/>
    <property type="molecule type" value="Genomic_DNA"/>
</dbReference>
<gene>
    <name evidence="1" type="ORF">ACD_3C00009G0001</name>
</gene>
<protein>
    <submittedName>
        <fullName evidence="1">Uncharacterized protein</fullName>
    </submittedName>
</protein>
<comment type="caution">
    <text evidence="1">The sequence shown here is derived from an EMBL/GenBank/DDBJ whole genome shotgun (WGS) entry which is preliminary data.</text>
</comment>
<reference evidence="1" key="1">
    <citation type="journal article" date="2012" name="Science">
        <title>Fermentation, hydrogen, and sulfur metabolism in multiple uncultivated bacterial phyla.</title>
        <authorList>
            <person name="Wrighton K.C."/>
            <person name="Thomas B.C."/>
            <person name="Sharon I."/>
            <person name="Miller C.S."/>
            <person name="Castelle C.J."/>
            <person name="VerBerkmoes N.C."/>
            <person name="Wilkins M.J."/>
            <person name="Hettich R.L."/>
            <person name="Lipton M.S."/>
            <person name="Williams K.H."/>
            <person name="Long P.E."/>
            <person name="Banfield J.F."/>
        </authorList>
    </citation>
    <scope>NUCLEOTIDE SEQUENCE [LARGE SCALE GENOMIC DNA]</scope>
</reference>
<organism evidence="1">
    <name type="scientific">uncultured bacterium</name>
    <name type="common">gcode 4</name>
    <dbReference type="NCBI Taxonomy" id="1234023"/>
    <lineage>
        <taxon>Bacteria</taxon>
        <taxon>environmental samples</taxon>
    </lineage>
</organism>